<dbReference type="SUPFAM" id="SSF109604">
    <property type="entry name" value="HD-domain/PDEase-like"/>
    <property type="match status" value="1"/>
</dbReference>
<dbReference type="AlphaFoldDB" id="A0A9P0MG31"/>
<dbReference type="EMBL" id="CAKOFQ010008140">
    <property type="protein sequence ID" value="CAH2012070.1"/>
    <property type="molecule type" value="Genomic_DNA"/>
</dbReference>
<dbReference type="Gene3D" id="1.10.1300.10">
    <property type="entry name" value="3'5'-cyclic nucleotide phosphodiesterase, catalytic domain"/>
    <property type="match status" value="1"/>
</dbReference>
<keyword evidence="5" id="KW-1185">Reference proteome</keyword>
<keyword evidence="2" id="KW-0378">Hydrolase</keyword>
<evidence type="ECO:0000256" key="1">
    <source>
        <dbReference type="ARBA" id="ARBA00022723"/>
    </source>
</evidence>
<gene>
    <name evidence="4" type="ORF">ACAOBT_LOCUS32608</name>
</gene>
<comment type="caution">
    <text evidence="4">The sequence shown here is derived from an EMBL/GenBank/DDBJ whole genome shotgun (WGS) entry which is preliminary data.</text>
</comment>
<protein>
    <recommendedName>
        <fullName evidence="3">PDEase domain-containing protein</fullName>
    </recommendedName>
</protein>
<evidence type="ECO:0000259" key="3">
    <source>
        <dbReference type="PROSITE" id="PS51845"/>
    </source>
</evidence>
<feature type="domain" description="PDEase" evidence="3">
    <location>
        <begin position="1"/>
        <end position="101"/>
    </location>
</feature>
<organism evidence="4 5">
    <name type="scientific">Acanthoscelides obtectus</name>
    <name type="common">Bean weevil</name>
    <name type="synonym">Bruchus obtectus</name>
    <dbReference type="NCBI Taxonomy" id="200917"/>
    <lineage>
        <taxon>Eukaryota</taxon>
        <taxon>Metazoa</taxon>
        <taxon>Ecdysozoa</taxon>
        <taxon>Arthropoda</taxon>
        <taxon>Hexapoda</taxon>
        <taxon>Insecta</taxon>
        <taxon>Pterygota</taxon>
        <taxon>Neoptera</taxon>
        <taxon>Endopterygota</taxon>
        <taxon>Coleoptera</taxon>
        <taxon>Polyphaga</taxon>
        <taxon>Cucujiformia</taxon>
        <taxon>Chrysomeloidea</taxon>
        <taxon>Chrysomelidae</taxon>
        <taxon>Bruchinae</taxon>
        <taxon>Bruchini</taxon>
        <taxon>Acanthoscelides</taxon>
    </lineage>
</organism>
<name>A0A9P0MG31_ACAOB</name>
<dbReference type="Proteomes" id="UP001152888">
    <property type="component" value="Unassembled WGS sequence"/>
</dbReference>
<evidence type="ECO:0000256" key="2">
    <source>
        <dbReference type="ARBA" id="ARBA00022801"/>
    </source>
</evidence>
<proteinExistence type="predicted"/>
<dbReference type="GO" id="GO:0007165">
    <property type="term" value="P:signal transduction"/>
    <property type="evidence" value="ECO:0007669"/>
    <property type="project" value="InterPro"/>
</dbReference>
<dbReference type="PANTHER" id="PTHR11347">
    <property type="entry name" value="CYCLIC NUCLEOTIDE PHOSPHODIESTERASE"/>
    <property type="match status" value="1"/>
</dbReference>
<dbReference type="InterPro" id="IPR002073">
    <property type="entry name" value="PDEase_catalytic_dom"/>
</dbReference>
<dbReference type="GO" id="GO:0004114">
    <property type="term" value="F:3',5'-cyclic-nucleotide phosphodiesterase activity"/>
    <property type="evidence" value="ECO:0007669"/>
    <property type="project" value="InterPro"/>
</dbReference>
<keyword evidence="1" id="KW-0479">Metal-binding</keyword>
<dbReference type="InterPro" id="IPR036971">
    <property type="entry name" value="PDEase_catalytic_dom_sf"/>
</dbReference>
<evidence type="ECO:0000313" key="4">
    <source>
        <dbReference type="EMBL" id="CAH2012070.1"/>
    </source>
</evidence>
<evidence type="ECO:0000313" key="5">
    <source>
        <dbReference type="Proteomes" id="UP001152888"/>
    </source>
</evidence>
<sequence>MISSCDLSGMCKPFIVAKNLCDGVYREFYNQGDLEKKMGLTPLSLMDRDKSANVPEDQVQFLTVIVLPCVELLKTILPNTWELHNEALTLRETWQEIIQLKGVKSWRQDDSVASQNECE</sequence>
<dbReference type="OrthoDB" id="546632at2759"/>
<dbReference type="Pfam" id="PF00233">
    <property type="entry name" value="PDEase_I"/>
    <property type="match status" value="1"/>
</dbReference>
<accession>A0A9P0MG31</accession>
<dbReference type="PROSITE" id="PS51845">
    <property type="entry name" value="PDEASE_I_2"/>
    <property type="match status" value="1"/>
</dbReference>
<reference evidence="4" key="1">
    <citation type="submission" date="2022-03" db="EMBL/GenBank/DDBJ databases">
        <authorList>
            <person name="Sayadi A."/>
        </authorList>
    </citation>
    <scope>NUCLEOTIDE SEQUENCE</scope>
</reference>
<dbReference type="GO" id="GO:0046872">
    <property type="term" value="F:metal ion binding"/>
    <property type="evidence" value="ECO:0007669"/>
    <property type="project" value="UniProtKB-KW"/>
</dbReference>